<dbReference type="EMBL" id="CAICTM010002391">
    <property type="protein sequence ID" value="CAB9529054.1"/>
    <property type="molecule type" value="Genomic_DNA"/>
</dbReference>
<keyword evidence="4" id="KW-1185">Reference proteome</keyword>
<feature type="chain" id="PRO_5040488565" evidence="2">
    <location>
        <begin position="23"/>
        <end position="493"/>
    </location>
</feature>
<evidence type="ECO:0000256" key="1">
    <source>
        <dbReference type="SAM" id="MobiDB-lite"/>
    </source>
</evidence>
<evidence type="ECO:0000313" key="3">
    <source>
        <dbReference type="EMBL" id="CAB9529054.1"/>
    </source>
</evidence>
<accession>A0A9N8F0C5</accession>
<dbReference type="OrthoDB" id="42011at2759"/>
<feature type="signal peptide" evidence="2">
    <location>
        <begin position="1"/>
        <end position="22"/>
    </location>
</feature>
<reference evidence="3" key="1">
    <citation type="submission" date="2020-06" db="EMBL/GenBank/DDBJ databases">
        <authorList>
            <consortium name="Plant Systems Biology data submission"/>
        </authorList>
    </citation>
    <scope>NUCLEOTIDE SEQUENCE</scope>
    <source>
        <strain evidence="3">D6</strain>
    </source>
</reference>
<feature type="compositionally biased region" description="Acidic residues" evidence="1">
    <location>
        <begin position="147"/>
        <end position="159"/>
    </location>
</feature>
<keyword evidence="2" id="KW-0732">Signal</keyword>
<organism evidence="3 4">
    <name type="scientific">Seminavis robusta</name>
    <dbReference type="NCBI Taxonomy" id="568900"/>
    <lineage>
        <taxon>Eukaryota</taxon>
        <taxon>Sar</taxon>
        <taxon>Stramenopiles</taxon>
        <taxon>Ochrophyta</taxon>
        <taxon>Bacillariophyta</taxon>
        <taxon>Bacillariophyceae</taxon>
        <taxon>Bacillariophycidae</taxon>
        <taxon>Naviculales</taxon>
        <taxon>Naviculaceae</taxon>
        <taxon>Seminavis</taxon>
    </lineage>
</organism>
<dbReference type="Proteomes" id="UP001153069">
    <property type="component" value="Unassembled WGS sequence"/>
</dbReference>
<sequence length="493" mass="53799">MKIANLIIAISLLFVVVGGAKAPPLSDSQKLVREALPLDRSLEYQGSFQISGEYSIQFDTCVSLKIEADEDIMLGQDTYEFTENGQLVKQKSYAIFNLCRNGNCKSYMASLSNYMNALIPASAGGDNEDFCYACNAYCGDDSGGNQDGDEDANGDENGDQDANGDKDGDQDGNGDGDQGGNQDEGAGDEDGGDRRRANEIVYLDCGNCEEHGCYDDNDAQQQEDGDYTLEEIEEWATAIAGCMYMGQKWSGYDLYAGFMCNADGSGAEIAIFLDNECSVYTNLKSFLSIAEETGTNEIIYKAYWPIVYPFEESISCAVPVYYPPSGSGYEYQGDGGNDEVSPLCESLFEEGSYYPLDTCGIQDYEAGDPVTFQELEQTQGGYSFYSYILTYEDSQNDQTVCQTIQALDGDYCQAQNYKKKWSGEFFDYKKKNRASCLTAAIGKGVAEFFKVIGVCLAAAALLGGAQKVAKSYQLRKQRRSQALIPPSSAGTMS</sequence>
<evidence type="ECO:0000313" key="4">
    <source>
        <dbReference type="Proteomes" id="UP001153069"/>
    </source>
</evidence>
<name>A0A9N8F0C5_9STRA</name>
<evidence type="ECO:0000256" key="2">
    <source>
        <dbReference type="SAM" id="SignalP"/>
    </source>
</evidence>
<gene>
    <name evidence="3" type="ORF">SEMRO_2393_G325830.1</name>
</gene>
<comment type="caution">
    <text evidence="3">The sequence shown here is derived from an EMBL/GenBank/DDBJ whole genome shotgun (WGS) entry which is preliminary data.</text>
</comment>
<dbReference type="AlphaFoldDB" id="A0A9N8F0C5"/>
<protein>
    <submittedName>
        <fullName evidence="3">Uncharacterized protein</fullName>
    </submittedName>
</protein>
<proteinExistence type="predicted"/>
<feature type="region of interest" description="Disordered" evidence="1">
    <location>
        <begin position="145"/>
        <end position="193"/>
    </location>
</feature>